<evidence type="ECO:0000256" key="1">
    <source>
        <dbReference type="ARBA" id="ARBA00010578"/>
    </source>
</evidence>
<dbReference type="InterPro" id="IPR029175">
    <property type="entry name" value="EXOC2/Sec5"/>
</dbReference>
<dbReference type="AlphaFoldDB" id="A0A0V0IZK4"/>
<keyword evidence="3 4" id="KW-0268">Exocytosis</keyword>
<feature type="domain" description="Exocyst complex component EXOC2/Sec5 N-terminal" evidence="6">
    <location>
        <begin position="222"/>
        <end position="1059"/>
    </location>
</feature>
<dbReference type="GO" id="GO:0015031">
    <property type="term" value="P:protein transport"/>
    <property type="evidence" value="ECO:0007669"/>
    <property type="project" value="UniProtKB-KW"/>
</dbReference>
<dbReference type="PANTHER" id="PTHR13043:SF1">
    <property type="entry name" value="EXOCYST COMPLEX COMPONENT 2"/>
    <property type="match status" value="1"/>
</dbReference>
<dbReference type="GO" id="GO:0000145">
    <property type="term" value="C:exocyst"/>
    <property type="evidence" value="ECO:0007669"/>
    <property type="project" value="UniProtKB-UniRule"/>
</dbReference>
<protein>
    <recommendedName>
        <fullName evidence="4">Exocyst complex component SEC5</fullName>
    </recommendedName>
</protein>
<dbReference type="InterPro" id="IPR016159">
    <property type="entry name" value="Cullin_repeat-like_dom_sf"/>
</dbReference>
<dbReference type="EMBL" id="GEDG01000972">
    <property type="protein sequence ID" value="JAP37414.1"/>
    <property type="molecule type" value="Transcribed_RNA"/>
</dbReference>
<evidence type="ECO:0000256" key="3">
    <source>
        <dbReference type="ARBA" id="ARBA00022483"/>
    </source>
</evidence>
<feature type="region of interest" description="Disordered" evidence="5">
    <location>
        <begin position="565"/>
        <end position="584"/>
    </location>
</feature>
<reference evidence="7" key="1">
    <citation type="submission" date="2015-12" db="EMBL/GenBank/DDBJ databases">
        <title>Gene expression during late stages of embryo sac development: a critical building block for successful pollen-pistil interactions.</title>
        <authorList>
            <person name="Liu Y."/>
            <person name="Joly V."/>
            <person name="Sabar M."/>
            <person name="Matton D.P."/>
        </authorList>
    </citation>
    <scope>NUCLEOTIDE SEQUENCE</scope>
</reference>
<evidence type="ECO:0000256" key="5">
    <source>
        <dbReference type="SAM" id="MobiDB-lite"/>
    </source>
</evidence>
<feature type="compositionally biased region" description="Polar residues" evidence="5">
    <location>
        <begin position="1084"/>
        <end position="1101"/>
    </location>
</feature>
<feature type="region of interest" description="Disordered" evidence="5">
    <location>
        <begin position="22"/>
        <end position="138"/>
    </location>
</feature>
<sequence length="1107" mass="124513">MSTDTDDEDELLQIALQEQAQRNINYHKPSKQPSKPVRNFVQPPSQPNLRPGGGATSERKNPSVAAAAMQKTSNKSSSHQRKSVEDDDDSEIEMLSISSGDEDSSKDRGFGSRNRVVSGGGRAGQEDDGLWDGGEPDSWKRVDESELRRRVREMREARVVATTQMPEQEKTAVPKKDLNSLQSFPRGMECVDPLKLGIVDNRTLRLISENISSSPSIGDRDHLDPNVRERLNYFSEKFDPKLFLCRIHQDTSASELESGALAVKTDLKGRTLQKKQLVKENFDCFVSCKTTIDDIESKLRRIEEDPEGSGTSHLFNCIEGVSSIANRAFGPLFERQAQAEKIRSVQGMLQRFRTLFNLPSTIRHSISTGEYDLAVREYRKAKSIVLPSHVGILKRVLEEVERVMQEFKGKLYKSLEDPQIDLTNLENNVRLLLELEPESDPVWHYLNIQNHRIRGLLEKCTLDHEARMENFRTEMRERALSDVKWRHIQQDLNNTPDADYSNSIENTYLTGDSQQVEFTGEKVDALRGSYIRRLTAVIIYHVPAFWRVAVAVLSGKFAKSSQVSSDSNVNASANKREEKVGDGKYSNHSLDEVAGMVRSTISAYESKVQNAFGDLEESNILGPYMSDAIKEITKACQAFEAKESAPSIAVAALRTLQCEVSKVYILRLCSWMRSTVEEISKDESWVPVSILQRNRSPYTISSLPLAFRSIITSAMDQINVMIESLQNEAMKSEEIYVQLQGIQESVRLAFLNCLLNFAGHLEQIGGQLNLNKSNRESPYFQNGYLELEEKSSEPLPGSIVDPQLQLLMVLSNIGYCKDELARDLYCKYKQIWMQHRGKDEEDSDIQELIISFARLEEKVLEQYTFAKTNLIRTAAINYFLDGGVQWGAAPAVTGVRDAAVELLHTLVAVHAEVFAGCKPLLAKTLGILVEGLIDTFLSLFHENQDKDLRALDANGFCQLMLELDYFETILNPYFTHEARESLKTLQGALLEKATECAADSTETPTHNRRPTRGSDDVFLDDRQQGMTVSPDDLIALAQQYSSELLQSELERSRLNTACFVESTPLDSVPESAKAAYASLRGSMDSPSRSIRGSQHIGSPSFSRPRRR</sequence>
<comment type="similarity">
    <text evidence="1 4">Belongs to the SEC5 family.</text>
</comment>
<dbReference type="GO" id="GO:0006893">
    <property type="term" value="P:Golgi to plasma membrane transport"/>
    <property type="evidence" value="ECO:0007669"/>
    <property type="project" value="UniProtKB-UniRule"/>
</dbReference>
<keyword evidence="4" id="KW-0653">Protein transport</keyword>
<evidence type="ECO:0000259" key="6">
    <source>
        <dbReference type="Pfam" id="PF15469"/>
    </source>
</evidence>
<dbReference type="PANTHER" id="PTHR13043">
    <property type="entry name" value="EXOCYST COMPLEX COMPONENT SEC5"/>
    <property type="match status" value="1"/>
</dbReference>
<evidence type="ECO:0000313" key="7">
    <source>
        <dbReference type="EMBL" id="JAP37414.1"/>
    </source>
</evidence>
<evidence type="ECO:0000256" key="4">
    <source>
        <dbReference type="RuleBase" id="RU365069"/>
    </source>
</evidence>
<proteinExistence type="inferred from homology"/>
<comment type="function">
    <text evidence="4">Component of the exocyst complex involved in the docking of exocytic vesicles with fusion sites on the plasma membrane.</text>
</comment>
<evidence type="ECO:0000256" key="2">
    <source>
        <dbReference type="ARBA" id="ARBA00022448"/>
    </source>
</evidence>
<dbReference type="Pfam" id="PF15469">
    <property type="entry name" value="Sec5"/>
    <property type="match status" value="1"/>
</dbReference>
<organism evidence="7">
    <name type="scientific">Solanum chacoense</name>
    <name type="common">Chaco potato</name>
    <dbReference type="NCBI Taxonomy" id="4108"/>
    <lineage>
        <taxon>Eukaryota</taxon>
        <taxon>Viridiplantae</taxon>
        <taxon>Streptophyta</taxon>
        <taxon>Embryophyta</taxon>
        <taxon>Tracheophyta</taxon>
        <taxon>Spermatophyta</taxon>
        <taxon>Magnoliopsida</taxon>
        <taxon>eudicotyledons</taxon>
        <taxon>Gunneridae</taxon>
        <taxon>Pentapetalae</taxon>
        <taxon>asterids</taxon>
        <taxon>lamiids</taxon>
        <taxon>Solanales</taxon>
        <taxon>Solanaceae</taxon>
        <taxon>Solanoideae</taxon>
        <taxon>Solaneae</taxon>
        <taxon>Solanum</taxon>
    </lineage>
</organism>
<name>A0A0V0IZK4_SOLCH</name>
<feature type="region of interest" description="Disordered" evidence="5">
    <location>
        <begin position="996"/>
        <end position="1018"/>
    </location>
</feature>
<dbReference type="SUPFAM" id="SSF74788">
    <property type="entry name" value="Cullin repeat-like"/>
    <property type="match status" value="1"/>
</dbReference>
<keyword evidence="2 4" id="KW-0813">Transport</keyword>
<comment type="subunit">
    <text evidence="4">Component of the exocyst complex.</text>
</comment>
<feature type="region of interest" description="Disordered" evidence="5">
    <location>
        <begin position="1079"/>
        <end position="1107"/>
    </location>
</feature>
<dbReference type="GO" id="GO:0006887">
    <property type="term" value="P:exocytosis"/>
    <property type="evidence" value="ECO:0007669"/>
    <property type="project" value="UniProtKB-KW"/>
</dbReference>
<dbReference type="InterPro" id="IPR039481">
    <property type="entry name" value="EXOC2/Sec5_N_dom"/>
</dbReference>
<accession>A0A0V0IZK4</accession>